<reference evidence="2 3" key="1">
    <citation type="submission" date="2023-01" db="EMBL/GenBank/DDBJ databases">
        <authorList>
            <person name="Kreplak J."/>
        </authorList>
    </citation>
    <scope>NUCLEOTIDE SEQUENCE [LARGE SCALE GENOMIC DNA]</scope>
</reference>
<accession>A0AAV0Z2T8</accession>
<organism evidence="2 3">
    <name type="scientific">Vicia faba</name>
    <name type="common">Broad bean</name>
    <name type="synonym">Faba vulgaris</name>
    <dbReference type="NCBI Taxonomy" id="3906"/>
    <lineage>
        <taxon>Eukaryota</taxon>
        <taxon>Viridiplantae</taxon>
        <taxon>Streptophyta</taxon>
        <taxon>Embryophyta</taxon>
        <taxon>Tracheophyta</taxon>
        <taxon>Spermatophyta</taxon>
        <taxon>Magnoliopsida</taxon>
        <taxon>eudicotyledons</taxon>
        <taxon>Gunneridae</taxon>
        <taxon>Pentapetalae</taxon>
        <taxon>rosids</taxon>
        <taxon>fabids</taxon>
        <taxon>Fabales</taxon>
        <taxon>Fabaceae</taxon>
        <taxon>Papilionoideae</taxon>
        <taxon>50 kb inversion clade</taxon>
        <taxon>NPAAA clade</taxon>
        <taxon>Hologalegina</taxon>
        <taxon>IRL clade</taxon>
        <taxon>Fabeae</taxon>
        <taxon>Vicia</taxon>
    </lineage>
</organism>
<evidence type="ECO:0000313" key="3">
    <source>
        <dbReference type="Proteomes" id="UP001157006"/>
    </source>
</evidence>
<dbReference type="EMBL" id="OX451735">
    <property type="protein sequence ID" value="CAI8592589.1"/>
    <property type="molecule type" value="Genomic_DNA"/>
</dbReference>
<evidence type="ECO:0000313" key="2">
    <source>
        <dbReference type="EMBL" id="CAI8592589.1"/>
    </source>
</evidence>
<gene>
    <name evidence="2" type="ORF">VFH_I047200</name>
</gene>
<dbReference type="Proteomes" id="UP001157006">
    <property type="component" value="Chromosome 1S"/>
</dbReference>
<protein>
    <submittedName>
        <fullName evidence="2">Uncharacterized protein</fullName>
    </submittedName>
</protein>
<name>A0AAV0Z2T8_VICFA</name>
<proteinExistence type="predicted"/>
<keyword evidence="3" id="KW-1185">Reference proteome</keyword>
<dbReference type="AlphaFoldDB" id="A0AAV0Z2T8"/>
<feature type="compositionally biased region" description="Low complexity" evidence="1">
    <location>
        <begin position="18"/>
        <end position="33"/>
    </location>
</feature>
<sequence length="143" mass="15564">MGKEEGIRKKLHRSISQTGSGPTAKPTTTTATTMRRRNHSDASTDAATRLRGLFQTTSLPTVSLEATRHHHLNCNSPNPSDSIQPPKIYLTVSLNPAIHATNAIGHPHIVVHRRSTENSTDPDLQLRPLTSGCNIQIGSNFCL</sequence>
<evidence type="ECO:0000256" key="1">
    <source>
        <dbReference type="SAM" id="MobiDB-lite"/>
    </source>
</evidence>
<feature type="region of interest" description="Disordered" evidence="1">
    <location>
        <begin position="1"/>
        <end position="45"/>
    </location>
</feature>